<feature type="compositionally biased region" description="Basic and acidic residues" evidence="1">
    <location>
        <begin position="355"/>
        <end position="373"/>
    </location>
</feature>
<dbReference type="EMBL" id="ML992664">
    <property type="protein sequence ID" value="KAF2216565.1"/>
    <property type="molecule type" value="Genomic_DNA"/>
</dbReference>
<keyword evidence="3" id="KW-1185">Reference proteome</keyword>
<evidence type="ECO:0000313" key="3">
    <source>
        <dbReference type="Proteomes" id="UP000799539"/>
    </source>
</evidence>
<dbReference type="OrthoDB" id="3645663at2759"/>
<dbReference type="Proteomes" id="UP000799539">
    <property type="component" value="Unassembled WGS sequence"/>
</dbReference>
<gene>
    <name evidence="2" type="ORF">CERZMDRAFT_81642</name>
</gene>
<protein>
    <submittedName>
        <fullName evidence="2">Uncharacterized protein</fullName>
    </submittedName>
</protein>
<feature type="compositionally biased region" description="Basic and acidic residues" evidence="1">
    <location>
        <begin position="265"/>
        <end position="288"/>
    </location>
</feature>
<feature type="compositionally biased region" description="Polar residues" evidence="1">
    <location>
        <begin position="230"/>
        <end position="262"/>
    </location>
</feature>
<evidence type="ECO:0000313" key="2">
    <source>
        <dbReference type="EMBL" id="KAF2216565.1"/>
    </source>
</evidence>
<feature type="region of interest" description="Disordered" evidence="1">
    <location>
        <begin position="331"/>
        <end position="380"/>
    </location>
</feature>
<name>A0A6A6FSU1_9PEZI</name>
<sequence length="380" mass="42722">MAREKRRAISSTYLRHRVADRNSLSHALGQMDSLPLSERYTRAPTPLRHRSSQAQRLTSSRSERSVAPMYPSAQAMAGNYLSQKPVRANGSEQSSRITITHIPSSPPVATPRLPVSHYANENTDGSFMEYEYQSLEFPPDDNTMAPFQSSNQYPRYSSQLAHPFLLLPTPVHQPVSFAFELEAFGPHYFLGPRKTGNEFIERQTYRVRPGSAREITHARFAMVDTSVLSSGSSARRTAPPQSEDNWQLQGQNARTFSYNSRYTSRRAEPEEFVDAREATEQAGESRDASYHLDAVEEQVEYSLLCEVMEDYTESDLPMSDSLPRLPTDAIGAHRPPLAEDENPDTTEAVMSMQDTKGKQGVETEPPRTQRKFVDVASHCG</sequence>
<feature type="region of interest" description="Disordered" evidence="1">
    <location>
        <begin position="230"/>
        <end position="288"/>
    </location>
</feature>
<organism evidence="2 3">
    <name type="scientific">Cercospora zeae-maydis SCOH1-5</name>
    <dbReference type="NCBI Taxonomy" id="717836"/>
    <lineage>
        <taxon>Eukaryota</taxon>
        <taxon>Fungi</taxon>
        <taxon>Dikarya</taxon>
        <taxon>Ascomycota</taxon>
        <taxon>Pezizomycotina</taxon>
        <taxon>Dothideomycetes</taxon>
        <taxon>Dothideomycetidae</taxon>
        <taxon>Mycosphaerellales</taxon>
        <taxon>Mycosphaerellaceae</taxon>
        <taxon>Cercospora</taxon>
    </lineage>
</organism>
<reference evidence="2" key="1">
    <citation type="journal article" date="2020" name="Stud. Mycol.">
        <title>101 Dothideomycetes genomes: a test case for predicting lifestyles and emergence of pathogens.</title>
        <authorList>
            <person name="Haridas S."/>
            <person name="Albert R."/>
            <person name="Binder M."/>
            <person name="Bloem J."/>
            <person name="Labutti K."/>
            <person name="Salamov A."/>
            <person name="Andreopoulos B."/>
            <person name="Baker S."/>
            <person name="Barry K."/>
            <person name="Bills G."/>
            <person name="Bluhm B."/>
            <person name="Cannon C."/>
            <person name="Castanera R."/>
            <person name="Culley D."/>
            <person name="Daum C."/>
            <person name="Ezra D."/>
            <person name="Gonzalez J."/>
            <person name="Henrissat B."/>
            <person name="Kuo A."/>
            <person name="Liang C."/>
            <person name="Lipzen A."/>
            <person name="Lutzoni F."/>
            <person name="Magnuson J."/>
            <person name="Mondo S."/>
            <person name="Nolan M."/>
            <person name="Ohm R."/>
            <person name="Pangilinan J."/>
            <person name="Park H.-J."/>
            <person name="Ramirez L."/>
            <person name="Alfaro M."/>
            <person name="Sun H."/>
            <person name="Tritt A."/>
            <person name="Yoshinaga Y."/>
            <person name="Zwiers L.-H."/>
            <person name="Turgeon B."/>
            <person name="Goodwin S."/>
            <person name="Spatafora J."/>
            <person name="Crous P."/>
            <person name="Grigoriev I."/>
        </authorList>
    </citation>
    <scope>NUCLEOTIDE SEQUENCE</scope>
    <source>
        <strain evidence="2">SCOH1-5</strain>
    </source>
</reference>
<feature type="region of interest" description="Disordered" evidence="1">
    <location>
        <begin position="43"/>
        <end position="67"/>
    </location>
</feature>
<dbReference type="AlphaFoldDB" id="A0A6A6FSU1"/>
<proteinExistence type="predicted"/>
<accession>A0A6A6FSU1</accession>
<evidence type="ECO:0000256" key="1">
    <source>
        <dbReference type="SAM" id="MobiDB-lite"/>
    </source>
</evidence>